<keyword evidence="1" id="KW-0472">Membrane</keyword>
<keyword evidence="3" id="KW-1185">Reference proteome</keyword>
<name>A0A858R354_9PROT</name>
<evidence type="ECO:0000313" key="2">
    <source>
        <dbReference type="EMBL" id="QJE71818.1"/>
    </source>
</evidence>
<sequence>MDALKKRVEAAVPGAVLEDPARWLADLRRLATAVQALAVAIIGLVGGAAVATVIYAAAAGFAVHRSEVELLHVIGASDGYVAAQFQRHVLRLTLFGGGVGLGLALLTLFGLARAGRNLDAALLPEVTLSPPQLALLLAVPAVACVLAALAARVTVMRALGKLP</sequence>
<evidence type="ECO:0000256" key="1">
    <source>
        <dbReference type="SAM" id="Phobius"/>
    </source>
</evidence>
<reference evidence="2" key="1">
    <citation type="submission" date="2020-04" db="EMBL/GenBank/DDBJ databases">
        <title>A desert anoxygenic phototrophic bacterium fixes CO2 using RubisCO under aerobic conditions.</title>
        <authorList>
            <person name="Tang K."/>
        </authorList>
    </citation>
    <scope>NUCLEOTIDE SEQUENCE [LARGE SCALE GENOMIC DNA]</scope>
    <source>
        <strain evidence="2">MIMtkB3</strain>
    </source>
</reference>
<feature type="transmembrane region" description="Helical" evidence="1">
    <location>
        <begin position="92"/>
        <end position="112"/>
    </location>
</feature>
<protein>
    <recommendedName>
        <fullName evidence="4">ABC3 transporter permease protein domain-containing protein</fullName>
    </recommendedName>
</protein>
<organism evidence="2 3">
    <name type="scientific">Aerophototrophica crusticola</name>
    <dbReference type="NCBI Taxonomy" id="1709002"/>
    <lineage>
        <taxon>Bacteria</taxon>
        <taxon>Pseudomonadati</taxon>
        <taxon>Pseudomonadota</taxon>
        <taxon>Alphaproteobacteria</taxon>
        <taxon>Rhodospirillales</taxon>
        <taxon>Rhodospirillaceae</taxon>
        <taxon>Aerophototrophica</taxon>
    </lineage>
</organism>
<gene>
    <name evidence="2" type="ORF">HHL28_00645</name>
</gene>
<keyword evidence="1" id="KW-1133">Transmembrane helix</keyword>
<dbReference type="KEGG" id="acru:HHL28_00645"/>
<feature type="transmembrane region" description="Helical" evidence="1">
    <location>
        <begin position="33"/>
        <end position="58"/>
    </location>
</feature>
<dbReference type="AlphaFoldDB" id="A0A858R354"/>
<evidence type="ECO:0008006" key="4">
    <source>
        <dbReference type="Google" id="ProtNLM"/>
    </source>
</evidence>
<feature type="transmembrane region" description="Helical" evidence="1">
    <location>
        <begin position="132"/>
        <end position="155"/>
    </location>
</feature>
<dbReference type="Proteomes" id="UP000501891">
    <property type="component" value="Chromosome"/>
</dbReference>
<keyword evidence="1" id="KW-0812">Transmembrane</keyword>
<evidence type="ECO:0000313" key="3">
    <source>
        <dbReference type="Proteomes" id="UP000501891"/>
    </source>
</evidence>
<dbReference type="EMBL" id="CP051775">
    <property type="protein sequence ID" value="QJE71818.1"/>
    <property type="molecule type" value="Genomic_DNA"/>
</dbReference>
<proteinExistence type="predicted"/>
<accession>A0A858R354</accession>